<keyword evidence="5" id="KW-1185">Reference proteome</keyword>
<dbReference type="EMBL" id="QNRR01000002">
    <property type="protein sequence ID" value="RBP46101.1"/>
    <property type="molecule type" value="Genomic_DNA"/>
</dbReference>
<protein>
    <submittedName>
        <fullName evidence="4">Uncharacterized protein YbjT (DUF2867 family)</fullName>
    </submittedName>
</protein>
<dbReference type="Gene3D" id="3.40.50.720">
    <property type="entry name" value="NAD(P)-binding Rossmann-like Domain"/>
    <property type="match status" value="1"/>
</dbReference>
<dbReference type="InterPro" id="IPR051164">
    <property type="entry name" value="NmrA-like_oxidored"/>
</dbReference>
<name>A0A366HR08_9BACT</name>
<dbReference type="RefSeq" id="WP_113957641.1">
    <property type="nucleotide sequence ID" value="NZ_QNRR01000002.1"/>
</dbReference>
<dbReference type="Proteomes" id="UP000253426">
    <property type="component" value="Unassembled WGS sequence"/>
</dbReference>
<dbReference type="SUPFAM" id="SSF51735">
    <property type="entry name" value="NAD(P)-binding Rossmann-fold domains"/>
    <property type="match status" value="1"/>
</dbReference>
<comment type="caution">
    <text evidence="4">The sequence shown here is derived from an EMBL/GenBank/DDBJ whole genome shotgun (WGS) entry which is preliminary data.</text>
</comment>
<dbReference type="AlphaFoldDB" id="A0A366HR08"/>
<evidence type="ECO:0000256" key="2">
    <source>
        <dbReference type="ARBA" id="ARBA00022857"/>
    </source>
</evidence>
<reference evidence="4 5" key="1">
    <citation type="submission" date="2018-06" db="EMBL/GenBank/DDBJ databases">
        <title>Genomic Encyclopedia of Type Strains, Phase IV (KMG-IV): sequencing the most valuable type-strain genomes for metagenomic binning, comparative biology and taxonomic classification.</title>
        <authorList>
            <person name="Goeker M."/>
        </authorList>
    </citation>
    <scope>NUCLEOTIDE SEQUENCE [LARGE SCALE GENOMIC DNA]</scope>
    <source>
        <strain evidence="4 5">DSM 25532</strain>
    </source>
</reference>
<dbReference type="PANTHER" id="PTHR42748:SF3">
    <property type="entry name" value="BLL4366 PROTEIN"/>
    <property type="match status" value="1"/>
</dbReference>
<sequence length="267" mass="27881">MNTTNDSSKGNDGQALRIVVIGGTGLIGKEVVRLLQKKGHDVVVASPSTGVNILTGEGLANALNGAQVVVDVTNSPSFEEKAVLEFFQTAGRNIHAAEAAAGVKHHVALSVVGTDRLQESGYFRAKLAQENLIKTSGIPFSIVRATQFFEFVAAIAQSFANGDSIRATPEPFQPMAAADVSAAVADAALSGPTNGISDVAGPERVGMATLVRKHLAAQGDKREVIEDANAAYFGVKIDDKSLVPLGEARLGSVRYDEWLASQAVTAK</sequence>
<keyword evidence="2" id="KW-0521">NADP</keyword>
<dbReference type="InterPro" id="IPR036291">
    <property type="entry name" value="NAD(P)-bd_dom_sf"/>
</dbReference>
<evidence type="ECO:0000313" key="5">
    <source>
        <dbReference type="Proteomes" id="UP000253426"/>
    </source>
</evidence>
<evidence type="ECO:0000256" key="1">
    <source>
        <dbReference type="ARBA" id="ARBA00006328"/>
    </source>
</evidence>
<proteinExistence type="inferred from homology"/>
<feature type="domain" description="NmrA-like" evidence="3">
    <location>
        <begin position="17"/>
        <end position="175"/>
    </location>
</feature>
<evidence type="ECO:0000313" key="4">
    <source>
        <dbReference type="EMBL" id="RBP46101.1"/>
    </source>
</evidence>
<dbReference type="OrthoDB" id="152510at2"/>
<comment type="similarity">
    <text evidence="1">Belongs to the NmrA-type oxidoreductase family.</text>
</comment>
<dbReference type="PANTHER" id="PTHR42748">
    <property type="entry name" value="NITROGEN METABOLITE REPRESSION PROTEIN NMRA FAMILY MEMBER"/>
    <property type="match status" value="1"/>
</dbReference>
<accession>A0A366HR08</accession>
<dbReference type="Pfam" id="PF05368">
    <property type="entry name" value="NmrA"/>
    <property type="match status" value="1"/>
</dbReference>
<dbReference type="InterPro" id="IPR008030">
    <property type="entry name" value="NmrA-like"/>
</dbReference>
<gene>
    <name evidence="4" type="ORF">DES53_102487</name>
</gene>
<evidence type="ECO:0000259" key="3">
    <source>
        <dbReference type="Pfam" id="PF05368"/>
    </source>
</evidence>
<organism evidence="4 5">
    <name type="scientific">Roseimicrobium gellanilyticum</name>
    <dbReference type="NCBI Taxonomy" id="748857"/>
    <lineage>
        <taxon>Bacteria</taxon>
        <taxon>Pseudomonadati</taxon>
        <taxon>Verrucomicrobiota</taxon>
        <taxon>Verrucomicrobiia</taxon>
        <taxon>Verrucomicrobiales</taxon>
        <taxon>Verrucomicrobiaceae</taxon>
        <taxon>Roseimicrobium</taxon>
    </lineage>
</organism>